<dbReference type="Pfam" id="PF00583">
    <property type="entry name" value="Acetyltransf_1"/>
    <property type="match status" value="1"/>
</dbReference>
<name>A0A0D1CSG2_9RHOB</name>
<keyword evidence="3" id="KW-1185">Reference proteome</keyword>
<protein>
    <submittedName>
        <fullName evidence="2">Acetyltransferase (GNAT) family protein</fullName>
    </submittedName>
</protein>
<dbReference type="PATRIC" id="fig|935700.4.peg.638"/>
<dbReference type="Proteomes" id="UP000032232">
    <property type="component" value="Unassembled WGS sequence"/>
</dbReference>
<dbReference type="RefSeq" id="WP_043917446.1">
    <property type="nucleotide sequence ID" value="NZ_FZPF01000002.1"/>
</dbReference>
<gene>
    <name evidence="2" type="ORF">jaqu_06030</name>
</gene>
<dbReference type="PANTHER" id="PTHR43233:SF1">
    <property type="entry name" value="FAMILY N-ACETYLTRANSFERASE, PUTATIVE (AFU_ORTHOLOGUE AFUA_6G03350)-RELATED"/>
    <property type="match status" value="1"/>
</dbReference>
<dbReference type="PROSITE" id="PS51186">
    <property type="entry name" value="GNAT"/>
    <property type="match status" value="1"/>
</dbReference>
<reference evidence="2 3" key="1">
    <citation type="submission" date="2015-02" db="EMBL/GenBank/DDBJ databases">
        <title>Genome Sequence of Jannaschia aquimarina DSM28248, a member of the Roseobacter clade.</title>
        <authorList>
            <person name="Voget S."/>
            <person name="Daniel R."/>
        </authorList>
    </citation>
    <scope>NUCLEOTIDE SEQUENCE [LARGE SCALE GENOMIC DNA]</scope>
    <source>
        <strain evidence="2 3">GSW-M26</strain>
    </source>
</reference>
<dbReference type="STRING" id="935700.jaqu_06030"/>
<dbReference type="EMBL" id="JYFE01000016">
    <property type="protein sequence ID" value="KIT17712.1"/>
    <property type="molecule type" value="Genomic_DNA"/>
</dbReference>
<accession>A0A0D1CSG2</accession>
<proteinExistence type="predicted"/>
<dbReference type="GO" id="GO:0016747">
    <property type="term" value="F:acyltransferase activity, transferring groups other than amino-acyl groups"/>
    <property type="evidence" value="ECO:0007669"/>
    <property type="project" value="InterPro"/>
</dbReference>
<evidence type="ECO:0000313" key="2">
    <source>
        <dbReference type="EMBL" id="KIT17712.1"/>
    </source>
</evidence>
<keyword evidence="2" id="KW-0808">Transferase</keyword>
<sequence length="143" mass="15133">MTSEGFDWSDAPPSPEAYVALRAAAGLGPRTLEAARRALPAGLCTVTVHHGERLVAMGRVVGDGGCFVQIVDVAVEPACQGDGLGRAVVNRLIDWIETNLPACCHVSLVSSERAEPLYARVGFERCLGMDRYAGAARLSPVLE</sequence>
<dbReference type="AlphaFoldDB" id="A0A0D1CSG2"/>
<organism evidence="2 3">
    <name type="scientific">Jannaschia aquimarina</name>
    <dbReference type="NCBI Taxonomy" id="935700"/>
    <lineage>
        <taxon>Bacteria</taxon>
        <taxon>Pseudomonadati</taxon>
        <taxon>Pseudomonadota</taxon>
        <taxon>Alphaproteobacteria</taxon>
        <taxon>Rhodobacterales</taxon>
        <taxon>Roseobacteraceae</taxon>
        <taxon>Jannaschia</taxon>
    </lineage>
</organism>
<dbReference type="InterPro" id="IPR053144">
    <property type="entry name" value="Acetyltransferase_Butenolide"/>
</dbReference>
<dbReference type="InterPro" id="IPR016181">
    <property type="entry name" value="Acyl_CoA_acyltransferase"/>
</dbReference>
<dbReference type="Gene3D" id="3.40.630.30">
    <property type="match status" value="1"/>
</dbReference>
<evidence type="ECO:0000313" key="3">
    <source>
        <dbReference type="Proteomes" id="UP000032232"/>
    </source>
</evidence>
<dbReference type="CDD" id="cd04301">
    <property type="entry name" value="NAT_SF"/>
    <property type="match status" value="1"/>
</dbReference>
<feature type="domain" description="N-acetyltransferase" evidence="1">
    <location>
        <begin position="1"/>
        <end position="143"/>
    </location>
</feature>
<dbReference type="SUPFAM" id="SSF55729">
    <property type="entry name" value="Acyl-CoA N-acyltransferases (Nat)"/>
    <property type="match status" value="1"/>
</dbReference>
<evidence type="ECO:0000259" key="1">
    <source>
        <dbReference type="PROSITE" id="PS51186"/>
    </source>
</evidence>
<dbReference type="InterPro" id="IPR000182">
    <property type="entry name" value="GNAT_dom"/>
</dbReference>
<dbReference type="OrthoDB" id="9797456at2"/>
<comment type="caution">
    <text evidence="2">The sequence shown here is derived from an EMBL/GenBank/DDBJ whole genome shotgun (WGS) entry which is preliminary data.</text>
</comment>
<dbReference type="PANTHER" id="PTHR43233">
    <property type="entry name" value="FAMILY N-ACETYLTRANSFERASE, PUTATIVE (AFU_ORTHOLOGUE AFUA_6G03350)-RELATED"/>
    <property type="match status" value="1"/>
</dbReference>